<evidence type="ECO:0000313" key="2">
    <source>
        <dbReference type="EMBL" id="MCU9969958.1"/>
    </source>
</evidence>
<accession>A0A2J9KQJ6</accession>
<keyword evidence="1" id="KW-0732">Signal</keyword>
<dbReference type="EMBL" id="JABCUS010000045">
    <property type="protein sequence ID" value="NMX04487.1"/>
    <property type="molecule type" value="Genomic_DNA"/>
</dbReference>
<dbReference type="EMBL" id="JABCUV010000020">
    <property type="protein sequence ID" value="NMW94169.1"/>
    <property type="molecule type" value="Genomic_DNA"/>
</dbReference>
<feature type="chain" id="PRO_5044383288" evidence="1">
    <location>
        <begin position="25"/>
        <end position="40"/>
    </location>
</feature>
<evidence type="ECO:0000313" key="6">
    <source>
        <dbReference type="Proteomes" id="UP000582487"/>
    </source>
</evidence>
<dbReference type="RefSeq" id="WP_004012623.1">
    <property type="nucleotide sequence ID" value="NZ_CAMUNX010000041.1"/>
</dbReference>
<dbReference type="Proteomes" id="UP000582487">
    <property type="component" value="Unassembled WGS sequence"/>
</dbReference>
<evidence type="ECO:0000313" key="3">
    <source>
        <dbReference type="EMBL" id="NMW94169.1"/>
    </source>
</evidence>
<reference evidence="5 6" key="2">
    <citation type="submission" date="2020-04" db="EMBL/GenBank/DDBJ databases">
        <title>Antimicrobial susceptibility and clonality of vaginal-derived multi-drug resistant Mobiluncus isolates in China.</title>
        <authorList>
            <person name="Zhang X."/>
        </authorList>
    </citation>
    <scope>NUCLEOTIDE SEQUENCE [LARGE SCALE GENOMIC DNA]</scope>
    <source>
        <strain evidence="4 5">12</strain>
        <strain evidence="3 6">7</strain>
    </source>
</reference>
<comment type="caution">
    <text evidence="4">The sequence shown here is derived from an EMBL/GenBank/DDBJ whole genome shotgun (WGS) entry which is preliminary data.</text>
</comment>
<evidence type="ECO:0000313" key="7">
    <source>
        <dbReference type="Proteomes" id="UP001209486"/>
    </source>
</evidence>
<gene>
    <name evidence="2" type="ORF">FYZ43_11410</name>
    <name evidence="3" type="ORF">HHJ74_10870</name>
    <name evidence="4" type="ORF">HHJ77_11415</name>
</gene>
<organism evidence="4 5">
    <name type="scientific">Mobiluncus mulieris</name>
    <dbReference type="NCBI Taxonomy" id="2052"/>
    <lineage>
        <taxon>Bacteria</taxon>
        <taxon>Bacillati</taxon>
        <taxon>Actinomycetota</taxon>
        <taxon>Actinomycetes</taxon>
        <taxon>Actinomycetales</taxon>
        <taxon>Actinomycetaceae</taxon>
        <taxon>Mobiluncus</taxon>
    </lineage>
</organism>
<feature type="signal peptide" evidence="1">
    <location>
        <begin position="1"/>
        <end position="24"/>
    </location>
</feature>
<name>A0A2J9KQJ6_9ACTO</name>
<evidence type="ECO:0000313" key="5">
    <source>
        <dbReference type="Proteomes" id="UP000575397"/>
    </source>
</evidence>
<sequence length="40" mass="3827">MKITKRIIAVAGACALASVVGAPAAIADKGTASGDVVTLD</sequence>
<proteinExistence type="predicted"/>
<evidence type="ECO:0000313" key="4">
    <source>
        <dbReference type="EMBL" id="NMX04487.1"/>
    </source>
</evidence>
<protein>
    <submittedName>
        <fullName evidence="4">Pullulanase</fullName>
    </submittedName>
</protein>
<dbReference type="AlphaFoldDB" id="A0A2J9KQJ6"/>
<dbReference type="Proteomes" id="UP001209486">
    <property type="component" value="Unassembled WGS sequence"/>
</dbReference>
<reference evidence="2 7" key="1">
    <citation type="submission" date="2019-08" db="EMBL/GenBank/DDBJ databases">
        <title>Comparison of rpoB and gyrB Sequences from Mobiluncus Species and Development of a Multiplex PCR Method for Clinical Detection of Mobiluncus curtisii and Mobiluncus mulieris.</title>
        <authorList>
            <person name="Yang L."/>
            <person name="Shen Y."/>
            <person name="Xu G."/>
            <person name="Shu L.-B."/>
            <person name="Hu J."/>
            <person name="Zhang R."/>
            <person name="Wang Y."/>
            <person name="Zhou H.-W."/>
            <person name="Zhang X."/>
        </authorList>
    </citation>
    <scope>NUCLEOTIDE SEQUENCE [LARGE SCALE GENOMIC DNA]</scope>
    <source>
        <strain evidence="2 7">M26</strain>
    </source>
</reference>
<dbReference type="Proteomes" id="UP000575397">
    <property type="component" value="Unassembled WGS sequence"/>
</dbReference>
<evidence type="ECO:0000256" key="1">
    <source>
        <dbReference type="SAM" id="SignalP"/>
    </source>
</evidence>
<dbReference type="EMBL" id="VSZY01000041">
    <property type="protein sequence ID" value="MCU9969958.1"/>
    <property type="molecule type" value="Genomic_DNA"/>
</dbReference>